<sequence length="67" mass="7918">AVWQVPVTFEDVAVYLSRAEWEAITEEQQELYRSVMLDVYELLTSLGHSGPKPDILYRLEHREQPWV</sequence>
<reference evidence="2" key="1">
    <citation type="submission" date="2020-02" db="EMBL/GenBank/DDBJ databases">
        <title>Bird 10,000 Genomes (B10K) Project - Family phase.</title>
        <authorList>
            <person name="Zhang G."/>
        </authorList>
    </citation>
    <scope>NUCLEOTIDE SEQUENCE</scope>
    <source>
        <strain evidence="2">B10K-DU-002-37</strain>
        <tissue evidence="2">Muscle</tissue>
    </source>
</reference>
<dbReference type="OrthoDB" id="9892686at2759"/>
<dbReference type="Pfam" id="PF01352">
    <property type="entry name" value="KRAB"/>
    <property type="match status" value="1"/>
</dbReference>
<dbReference type="InterPro" id="IPR050169">
    <property type="entry name" value="Krueppel_C2H2_ZnF"/>
</dbReference>
<accession>A0A852IJT6</accession>
<evidence type="ECO:0000313" key="3">
    <source>
        <dbReference type="Proteomes" id="UP000627253"/>
    </source>
</evidence>
<feature type="non-terminal residue" evidence="2">
    <location>
        <position position="1"/>
    </location>
</feature>
<protein>
    <submittedName>
        <fullName evidence="2">ZN707 protein</fullName>
    </submittedName>
</protein>
<evidence type="ECO:0000259" key="1">
    <source>
        <dbReference type="PROSITE" id="PS50805"/>
    </source>
</evidence>
<organism evidence="2 3">
    <name type="scientific">Tricholaema leucomelas</name>
    <name type="common">pied barbet</name>
    <dbReference type="NCBI Taxonomy" id="240729"/>
    <lineage>
        <taxon>Eukaryota</taxon>
        <taxon>Metazoa</taxon>
        <taxon>Chordata</taxon>
        <taxon>Craniata</taxon>
        <taxon>Vertebrata</taxon>
        <taxon>Euteleostomi</taxon>
        <taxon>Archelosauria</taxon>
        <taxon>Archosauria</taxon>
        <taxon>Dinosauria</taxon>
        <taxon>Saurischia</taxon>
        <taxon>Theropoda</taxon>
        <taxon>Coelurosauria</taxon>
        <taxon>Aves</taxon>
        <taxon>Neognathae</taxon>
        <taxon>Neoaves</taxon>
        <taxon>Telluraves</taxon>
        <taxon>Coraciimorphae</taxon>
        <taxon>Piciformes</taxon>
        <taxon>Lybiidae</taxon>
        <taxon>Tricholaema lacrymosa</taxon>
    </lineage>
</organism>
<gene>
    <name evidence="2" type="primary">Znf707</name>
    <name evidence="2" type="ORF">TRILEU_R10376</name>
</gene>
<dbReference type="Gene3D" id="6.10.140.140">
    <property type="match status" value="1"/>
</dbReference>
<dbReference type="Proteomes" id="UP000627253">
    <property type="component" value="Unassembled WGS sequence"/>
</dbReference>
<keyword evidence="3" id="KW-1185">Reference proteome</keyword>
<dbReference type="InterPro" id="IPR001909">
    <property type="entry name" value="KRAB"/>
</dbReference>
<dbReference type="PANTHER" id="PTHR23232">
    <property type="entry name" value="KRAB DOMAIN C2H2 ZINC FINGER"/>
    <property type="match status" value="1"/>
</dbReference>
<dbReference type="SMART" id="SM00349">
    <property type="entry name" value="KRAB"/>
    <property type="match status" value="1"/>
</dbReference>
<name>A0A852IJT6_9PICI</name>
<dbReference type="SUPFAM" id="SSF109640">
    <property type="entry name" value="KRAB domain (Kruppel-associated box)"/>
    <property type="match status" value="1"/>
</dbReference>
<dbReference type="CDD" id="cd07765">
    <property type="entry name" value="KRAB_A-box"/>
    <property type="match status" value="1"/>
</dbReference>
<evidence type="ECO:0000313" key="2">
    <source>
        <dbReference type="EMBL" id="NXX38437.1"/>
    </source>
</evidence>
<feature type="non-terminal residue" evidence="2">
    <location>
        <position position="67"/>
    </location>
</feature>
<dbReference type="PANTHER" id="PTHR23232:SF163">
    <property type="entry name" value="ZINC FINGER PROTEIN 589"/>
    <property type="match status" value="1"/>
</dbReference>
<feature type="domain" description="KRAB" evidence="1">
    <location>
        <begin position="7"/>
        <end position="67"/>
    </location>
</feature>
<proteinExistence type="predicted"/>
<dbReference type="AlphaFoldDB" id="A0A852IJT6"/>
<dbReference type="EMBL" id="WAAF01000912">
    <property type="protein sequence ID" value="NXX38437.1"/>
    <property type="molecule type" value="Genomic_DNA"/>
</dbReference>
<dbReference type="InterPro" id="IPR036051">
    <property type="entry name" value="KRAB_dom_sf"/>
</dbReference>
<comment type="caution">
    <text evidence="2">The sequence shown here is derived from an EMBL/GenBank/DDBJ whole genome shotgun (WGS) entry which is preliminary data.</text>
</comment>
<dbReference type="GO" id="GO:0006355">
    <property type="term" value="P:regulation of DNA-templated transcription"/>
    <property type="evidence" value="ECO:0007669"/>
    <property type="project" value="InterPro"/>
</dbReference>
<dbReference type="PROSITE" id="PS50805">
    <property type="entry name" value="KRAB"/>
    <property type="match status" value="1"/>
</dbReference>